<evidence type="ECO:0000313" key="5">
    <source>
        <dbReference type="Proteomes" id="UP001183246"/>
    </source>
</evidence>
<sequence>MATDRIRIRGARVRTVGALLAGALLLTGCASMPGGGPVQEVESSQRPEGESQVLVYGVPPEEGMTPLQIVRGFLEAITSDEARFETAKKYLTPDAAREWDPFSGITVLSGGPDGLTNPGGDPSLARLSGTRLATVDDARVYTAVDDPYSVSFRLAQVDGEWRIDSLEDGLVMGEADFRRIYRSVDTFYFAELGGEAGRVADGGEVLVSDPVYVRRRIDPVGDIVGALLDGPSDWYAPVVTSAFPEGVTLAEDRPVIGESGRLTVGLEGLPGDLPGDRCEQMAAQLLYTVTEVSSGDLSEARLVDGNGAQVCAVSRTEAESSAPGLLDGELNRAYFLDEEGRLVSLSATDPDSAPRPVGGPLGAAEAQLRGAAVSRDGETAAGVSADGSTLFVSSLSKADAQSATALTSDSPGADTGLSAPSWDGLGDLWVADRSAEGSRLLRLSGGEGTAREIPVTGLAPGARIEALRVASDGVRVAMLINENGHTTLQLGRIERVSAGEGEGETVTVNALREIAPQLEDATAVSWAGDSRLVVVGRPADGGQQLQYVITDGSPVNVATMVGFGDVTGVAAAEDEQRPLLADTGDSMARLQEGQWKFIPGAEQGSSPVYPG</sequence>
<reference evidence="5" key="1">
    <citation type="submission" date="2023-07" db="EMBL/GenBank/DDBJ databases">
        <title>30 novel species of actinomycetes from the DSMZ collection.</title>
        <authorList>
            <person name="Nouioui I."/>
        </authorList>
    </citation>
    <scope>NUCLEOTIDE SEQUENCE [LARGE SCALE GENOMIC DNA]</scope>
    <source>
        <strain evidence="5">DSM 44938</strain>
    </source>
</reference>
<protein>
    <submittedName>
        <fullName evidence="4">LpqB family beta-propeller domain-containing protein</fullName>
    </submittedName>
</protein>
<comment type="caution">
    <text evidence="4">The sequence shown here is derived from an EMBL/GenBank/DDBJ whole genome shotgun (WGS) entry which is preliminary data.</text>
</comment>
<name>A0ABU2MN44_9ACTN</name>
<dbReference type="InterPro" id="IPR018910">
    <property type="entry name" value="LpqB_C"/>
</dbReference>
<feature type="domain" description="GerMN" evidence="1">
    <location>
        <begin position="204"/>
        <end position="293"/>
    </location>
</feature>
<accession>A0ABU2MN44</accession>
<dbReference type="Pfam" id="PF10647">
    <property type="entry name" value="Gmad1"/>
    <property type="match status" value="1"/>
</dbReference>
<dbReference type="SUPFAM" id="SSF63829">
    <property type="entry name" value="Calcium-dependent phosphotriesterase"/>
    <property type="match status" value="1"/>
</dbReference>
<dbReference type="InterPro" id="IPR019606">
    <property type="entry name" value="GerMN"/>
</dbReference>
<feature type="domain" description="Lipoprotein LpqB C-terminal" evidence="2">
    <location>
        <begin position="349"/>
        <end position="610"/>
    </location>
</feature>
<evidence type="ECO:0000259" key="1">
    <source>
        <dbReference type="Pfam" id="PF10646"/>
    </source>
</evidence>
<dbReference type="Proteomes" id="UP001183246">
    <property type="component" value="Unassembled WGS sequence"/>
</dbReference>
<keyword evidence="5" id="KW-1185">Reference proteome</keyword>
<evidence type="ECO:0000259" key="2">
    <source>
        <dbReference type="Pfam" id="PF10647"/>
    </source>
</evidence>
<dbReference type="Pfam" id="PF25976">
    <property type="entry name" value="LpqB_N"/>
    <property type="match status" value="1"/>
</dbReference>
<dbReference type="RefSeq" id="WP_311704163.1">
    <property type="nucleotide sequence ID" value="NZ_JAVREL010000004.1"/>
</dbReference>
<organism evidence="4 5">
    <name type="scientific">Streptomyces litchfieldiae</name>
    <dbReference type="NCBI Taxonomy" id="3075543"/>
    <lineage>
        <taxon>Bacteria</taxon>
        <taxon>Bacillati</taxon>
        <taxon>Actinomycetota</taxon>
        <taxon>Actinomycetes</taxon>
        <taxon>Kitasatosporales</taxon>
        <taxon>Streptomycetaceae</taxon>
        <taxon>Streptomyces</taxon>
    </lineage>
</organism>
<evidence type="ECO:0000259" key="3">
    <source>
        <dbReference type="Pfam" id="PF25976"/>
    </source>
</evidence>
<gene>
    <name evidence="4" type="ORF">RM590_10490</name>
</gene>
<dbReference type="InterPro" id="IPR059026">
    <property type="entry name" value="LpqB_N"/>
</dbReference>
<evidence type="ECO:0000313" key="4">
    <source>
        <dbReference type="EMBL" id="MDT0343042.1"/>
    </source>
</evidence>
<dbReference type="PROSITE" id="PS51257">
    <property type="entry name" value="PROKAR_LIPOPROTEIN"/>
    <property type="match status" value="1"/>
</dbReference>
<dbReference type="EMBL" id="JAVREL010000004">
    <property type="protein sequence ID" value="MDT0343042.1"/>
    <property type="molecule type" value="Genomic_DNA"/>
</dbReference>
<dbReference type="Pfam" id="PF10646">
    <property type="entry name" value="Germane"/>
    <property type="match status" value="1"/>
</dbReference>
<proteinExistence type="predicted"/>
<feature type="domain" description="Lipoprotein LpqB N-terminal" evidence="3">
    <location>
        <begin position="59"/>
        <end position="178"/>
    </location>
</feature>